<gene>
    <name evidence="1" type="ORF">GGD89_000369</name>
</gene>
<dbReference type="PANTHER" id="PTHR36152:SF1">
    <property type="entry name" value="UBIQUITIN-LIKE DOMAIN-CONTAINING PROTEIN"/>
    <property type="match status" value="1"/>
</dbReference>
<dbReference type="RefSeq" id="WP_184042398.1">
    <property type="nucleotide sequence ID" value="NZ_JACIGK010000002.1"/>
</dbReference>
<name>A0A7W6RAI4_9PROT</name>
<reference evidence="1 2" key="1">
    <citation type="submission" date="2020-08" db="EMBL/GenBank/DDBJ databases">
        <title>Genome sequencing of Purple Non-Sulfur Bacteria from various extreme environments.</title>
        <authorList>
            <person name="Mayer M."/>
        </authorList>
    </citation>
    <scope>NUCLEOTIDE SEQUENCE [LARGE SCALE GENOMIC DNA]</scope>
    <source>
        <strain evidence="1 2">JA131</strain>
    </source>
</reference>
<dbReference type="AlphaFoldDB" id="A0A7W6RAI4"/>
<evidence type="ECO:0000313" key="2">
    <source>
        <dbReference type="Proteomes" id="UP000554286"/>
    </source>
</evidence>
<dbReference type="Proteomes" id="UP000554286">
    <property type="component" value="Unassembled WGS sequence"/>
</dbReference>
<evidence type="ECO:0000313" key="1">
    <source>
        <dbReference type="EMBL" id="MBB4264762.1"/>
    </source>
</evidence>
<dbReference type="PANTHER" id="PTHR36152">
    <property type="entry name" value="CYTOPLASMIC PROTEIN-RELATED"/>
    <property type="match status" value="1"/>
</dbReference>
<organism evidence="1 2">
    <name type="scientific">Roseospira visakhapatnamensis</name>
    <dbReference type="NCBI Taxonomy" id="390880"/>
    <lineage>
        <taxon>Bacteria</taxon>
        <taxon>Pseudomonadati</taxon>
        <taxon>Pseudomonadota</taxon>
        <taxon>Alphaproteobacteria</taxon>
        <taxon>Rhodospirillales</taxon>
        <taxon>Rhodospirillaceae</taxon>
        <taxon>Roseospira</taxon>
    </lineage>
</organism>
<dbReference type="Gene3D" id="2.30.110.20">
    <property type="entry name" value="Hcp1-like"/>
    <property type="match status" value="1"/>
</dbReference>
<comment type="caution">
    <text evidence="1">The sequence shown here is derived from an EMBL/GenBank/DDBJ whole genome shotgun (WGS) entry which is preliminary data.</text>
</comment>
<sequence>MAIYIKYEGIDGDATHQDHKKWLDIGSLQWGVGRAISTPAGAAANREASEPSISEVTITKQMDGSSPHFLIEACVGDKGKKCEIHLVSTGSPGRTYATYVLTNTLVSGYSMSTGGDRPSESISFNFTKVEYKYIPSGEGNDLGSPIAVGYDLSTTKKS</sequence>
<dbReference type="Pfam" id="PF05638">
    <property type="entry name" value="T6SS_HCP"/>
    <property type="match status" value="1"/>
</dbReference>
<dbReference type="InterPro" id="IPR008514">
    <property type="entry name" value="T6SS_Hcp"/>
</dbReference>
<dbReference type="InterPro" id="IPR053165">
    <property type="entry name" value="HSI-I_assembly_Hcp1"/>
</dbReference>
<dbReference type="EMBL" id="JACIGK010000002">
    <property type="protein sequence ID" value="MBB4264762.1"/>
    <property type="molecule type" value="Genomic_DNA"/>
</dbReference>
<accession>A0A7W6RAI4</accession>
<dbReference type="InterPro" id="IPR036624">
    <property type="entry name" value="Hcp1-lik_sf"/>
</dbReference>
<protein>
    <submittedName>
        <fullName evidence="1">Type VI secretion system secreted protein Hcp</fullName>
    </submittedName>
</protein>
<dbReference type="SUPFAM" id="SSF141452">
    <property type="entry name" value="Hcp1-like"/>
    <property type="match status" value="1"/>
</dbReference>
<proteinExistence type="predicted"/>
<keyword evidence="2" id="KW-1185">Reference proteome</keyword>